<dbReference type="STRING" id="7395.A0A1A9VWJ7"/>
<sequence length="115" mass="12958">MEISTATATLAKHRLPLTCTLRVQLKSNELQPYMCQPSLESKDQSSGLSELEQKKLSKMSNAWRAAGLTYIQYSNICARVVRQALKSDLRVDAGKRNESHVKFTPWLNGKPAHEK</sequence>
<dbReference type="GO" id="GO:0045259">
    <property type="term" value="C:proton-transporting ATP synthase complex"/>
    <property type="evidence" value="ECO:0007669"/>
    <property type="project" value="InterPro"/>
</dbReference>
<protein>
    <recommendedName>
        <fullName evidence="4">ATP synthase subunit epsilon, mitochondrial</fullName>
    </recommendedName>
</protein>
<dbReference type="Proteomes" id="UP000078200">
    <property type="component" value="Unassembled WGS sequence"/>
</dbReference>
<dbReference type="GO" id="GO:0005743">
    <property type="term" value="C:mitochondrial inner membrane"/>
    <property type="evidence" value="ECO:0007669"/>
    <property type="project" value="InterPro"/>
</dbReference>
<dbReference type="CDD" id="cd12153">
    <property type="entry name" value="F1-ATPase_epsilon"/>
    <property type="match status" value="1"/>
</dbReference>
<organism evidence="2 3">
    <name type="scientific">Glossina austeni</name>
    <name type="common">Savannah tsetse fly</name>
    <dbReference type="NCBI Taxonomy" id="7395"/>
    <lineage>
        <taxon>Eukaryota</taxon>
        <taxon>Metazoa</taxon>
        <taxon>Ecdysozoa</taxon>
        <taxon>Arthropoda</taxon>
        <taxon>Hexapoda</taxon>
        <taxon>Insecta</taxon>
        <taxon>Pterygota</taxon>
        <taxon>Neoptera</taxon>
        <taxon>Endopterygota</taxon>
        <taxon>Diptera</taxon>
        <taxon>Brachycera</taxon>
        <taxon>Muscomorpha</taxon>
        <taxon>Hippoboscoidea</taxon>
        <taxon>Glossinidae</taxon>
        <taxon>Glossina</taxon>
    </lineage>
</organism>
<dbReference type="PANTHER" id="PTHR12448">
    <property type="entry name" value="ATP SYNTHASE EPSILON CHAIN, MITOCHONDRIAL"/>
    <property type="match status" value="1"/>
</dbReference>
<name>A0A1A9VWJ7_GLOAU</name>
<dbReference type="FunFam" id="1.10.1620.20:FF:000005">
    <property type="entry name" value="Uncharacterized protein, isoform A"/>
    <property type="match status" value="1"/>
</dbReference>
<dbReference type="SUPFAM" id="SSF48690">
    <property type="entry name" value="Epsilon subunit of mitochondrial F1F0-ATP synthase"/>
    <property type="match status" value="1"/>
</dbReference>
<evidence type="ECO:0000313" key="3">
    <source>
        <dbReference type="Proteomes" id="UP000078200"/>
    </source>
</evidence>
<dbReference type="PANTHER" id="PTHR12448:SF0">
    <property type="entry name" value="ATP SYNTHASE SUBUNIT EPSILON, MITOCHONDRIAL"/>
    <property type="match status" value="1"/>
</dbReference>
<dbReference type="GO" id="GO:0046933">
    <property type="term" value="F:proton-transporting ATP synthase activity, rotational mechanism"/>
    <property type="evidence" value="ECO:0007669"/>
    <property type="project" value="InterPro"/>
</dbReference>
<keyword evidence="3" id="KW-1185">Reference proteome</keyword>
<dbReference type="Pfam" id="PF04627">
    <property type="entry name" value="ATP-synt_Eps"/>
    <property type="match status" value="1"/>
</dbReference>
<dbReference type="AlphaFoldDB" id="A0A1A9VWJ7"/>
<accession>A0A1A9VWJ7</accession>
<dbReference type="GO" id="GO:0042776">
    <property type="term" value="P:proton motive force-driven mitochondrial ATP synthesis"/>
    <property type="evidence" value="ECO:0007669"/>
    <property type="project" value="TreeGrafter"/>
</dbReference>
<evidence type="ECO:0000256" key="1">
    <source>
        <dbReference type="ARBA" id="ARBA00009502"/>
    </source>
</evidence>
<evidence type="ECO:0008006" key="4">
    <source>
        <dbReference type="Google" id="ProtNLM"/>
    </source>
</evidence>
<dbReference type="EnsemblMetazoa" id="GAUT050030-RA">
    <property type="protein sequence ID" value="GAUT050030-PA"/>
    <property type="gene ID" value="GAUT050030"/>
</dbReference>
<reference evidence="2" key="1">
    <citation type="submission" date="2020-05" db="UniProtKB">
        <authorList>
            <consortium name="EnsemblMetazoa"/>
        </authorList>
    </citation>
    <scope>IDENTIFICATION</scope>
    <source>
        <strain evidence="2">TTRI</strain>
    </source>
</reference>
<comment type="similarity">
    <text evidence="1">Belongs to the eukaryotic ATPase epsilon family.</text>
</comment>
<dbReference type="VEuPathDB" id="VectorBase:GAUT050030"/>
<proteinExistence type="inferred from homology"/>
<dbReference type="Gene3D" id="1.10.1620.20">
    <property type="entry name" value="ATP synthase, F1 complex, epsilon subunit superfamily, mitochondrial"/>
    <property type="match status" value="1"/>
</dbReference>
<evidence type="ECO:0000313" key="2">
    <source>
        <dbReference type="EnsemblMetazoa" id="GAUT050030-PA"/>
    </source>
</evidence>
<dbReference type="InterPro" id="IPR036742">
    <property type="entry name" value="ATP_synth_F1_esu_sf_mt"/>
</dbReference>
<dbReference type="InterPro" id="IPR006721">
    <property type="entry name" value="ATP_synth_F1_esu_mt"/>
</dbReference>